<dbReference type="AlphaFoldDB" id="A0A1M6U4E8"/>
<gene>
    <name evidence="1" type="ORF">SAMN04488007_3480</name>
</gene>
<dbReference type="EMBL" id="FQZX01000003">
    <property type="protein sequence ID" value="SHK64040.1"/>
    <property type="molecule type" value="Genomic_DNA"/>
</dbReference>
<organism evidence="1 2">
    <name type="scientific">Maribacter aquivivus</name>
    <dbReference type="NCBI Taxonomy" id="228958"/>
    <lineage>
        <taxon>Bacteria</taxon>
        <taxon>Pseudomonadati</taxon>
        <taxon>Bacteroidota</taxon>
        <taxon>Flavobacteriia</taxon>
        <taxon>Flavobacteriales</taxon>
        <taxon>Flavobacteriaceae</taxon>
        <taxon>Maribacter</taxon>
    </lineage>
</organism>
<dbReference type="OrthoDB" id="9182124at2"/>
<proteinExistence type="predicted"/>
<dbReference type="STRING" id="228958.SAMN04488007_3480"/>
<accession>A0A1M6U4E8</accession>
<reference evidence="2" key="1">
    <citation type="submission" date="2016-11" db="EMBL/GenBank/DDBJ databases">
        <authorList>
            <person name="Varghese N."/>
            <person name="Submissions S."/>
        </authorList>
    </citation>
    <scope>NUCLEOTIDE SEQUENCE [LARGE SCALE GENOMIC DNA]</scope>
    <source>
        <strain evidence="2">DSM 16478</strain>
    </source>
</reference>
<dbReference type="RefSeq" id="WP_073246565.1">
    <property type="nucleotide sequence ID" value="NZ_FQZX01000003.1"/>
</dbReference>
<evidence type="ECO:0000313" key="2">
    <source>
        <dbReference type="Proteomes" id="UP000184314"/>
    </source>
</evidence>
<keyword evidence="2" id="KW-1185">Reference proteome</keyword>
<evidence type="ECO:0000313" key="1">
    <source>
        <dbReference type="EMBL" id="SHK64040.1"/>
    </source>
</evidence>
<dbReference type="Proteomes" id="UP000184314">
    <property type="component" value="Unassembled WGS sequence"/>
</dbReference>
<protein>
    <submittedName>
        <fullName evidence="1">Uncharacterized protein</fullName>
    </submittedName>
</protein>
<sequence length="210" mass="24793">MYKASFDNDLLNDWCDFCEEKKEFDSFHFSTLLMETLLEGYTPEFDKFITEITKYFDSSIYKNIKYAFSNEKESQGNVKDWVINDLREKRKIIEHIPDSKELKEIIDSPKFLFVTDRDELYEARETDNNTILYEGVVDFVIENIDNDKRLYALKEVLYNIASDSYLVNALLSGLIKADVDLVNYLDIYKNGCDYAVDDEKILIYEFKPSK</sequence>
<name>A0A1M6U4E8_9FLAO</name>